<evidence type="ECO:0000259" key="1">
    <source>
        <dbReference type="Pfam" id="PF01261"/>
    </source>
</evidence>
<proteinExistence type="predicted"/>
<dbReference type="Pfam" id="PF01261">
    <property type="entry name" value="AP_endonuc_2"/>
    <property type="match status" value="1"/>
</dbReference>
<dbReference type="InterPro" id="IPR013022">
    <property type="entry name" value="Xyl_isomerase-like_TIM-brl"/>
</dbReference>
<dbReference type="PANTHER" id="PTHR12110:SF21">
    <property type="entry name" value="XYLOSE ISOMERASE-LIKE TIM BARREL DOMAIN-CONTAINING PROTEIN"/>
    <property type="match status" value="1"/>
</dbReference>
<evidence type="ECO:0000313" key="3">
    <source>
        <dbReference type="Proteomes" id="UP000005384"/>
    </source>
</evidence>
<protein>
    <recommendedName>
        <fullName evidence="1">Xylose isomerase-like TIM barrel domain-containing protein</fullName>
    </recommendedName>
</protein>
<dbReference type="SUPFAM" id="SSF51658">
    <property type="entry name" value="Xylose isomerase-like"/>
    <property type="match status" value="1"/>
</dbReference>
<organism evidence="2 3">
    <name type="scientific">Hungatella hathewayi WAL-18680</name>
    <dbReference type="NCBI Taxonomy" id="742737"/>
    <lineage>
        <taxon>Bacteria</taxon>
        <taxon>Bacillati</taxon>
        <taxon>Bacillota</taxon>
        <taxon>Clostridia</taxon>
        <taxon>Lachnospirales</taxon>
        <taxon>Lachnospiraceae</taxon>
        <taxon>Hungatella</taxon>
    </lineage>
</organism>
<dbReference type="Proteomes" id="UP000005384">
    <property type="component" value="Unassembled WGS sequence"/>
</dbReference>
<name>G5IG49_9FIRM</name>
<dbReference type="OrthoDB" id="9779184at2"/>
<feature type="domain" description="Xylose isomerase-like TIM barrel" evidence="1">
    <location>
        <begin position="24"/>
        <end position="277"/>
    </location>
</feature>
<accession>G5IG49</accession>
<evidence type="ECO:0000313" key="2">
    <source>
        <dbReference type="EMBL" id="EHI59511.1"/>
    </source>
</evidence>
<dbReference type="HOGENOM" id="CLU_061796_2_0_9"/>
<comment type="caution">
    <text evidence="2">The sequence shown here is derived from an EMBL/GenBank/DDBJ whole genome shotgun (WGS) entry which is preliminary data.</text>
</comment>
<sequence length="289" mass="32779">MKLGFMTNILAQNGMKSLTEISDWALENGFEDMEVGPLVPLDEGEFGRTLDKGISITALAYCRNYLSTDEEEAALHLAELKKRILFASGMGIEKVVTSTGIDKSVEEGVYDRADAIRKIPVRSFDAFCRVFEPIVELAEEKKVKVAFENCPLMGNIAISPVMWEMILKKFDSPYVGLAFDPSHLVWQFIDPYRAAETFSERILHVHAKDTVIDRERLSECGILTDFSWWSYQIPGRGELDWKRLFGILRQAGYDGTISLEHEDAEFAHSLGEIKTGMLEARDYVRTMME</sequence>
<reference evidence="2 3" key="1">
    <citation type="submission" date="2011-08" db="EMBL/GenBank/DDBJ databases">
        <title>The Genome Sequence of Clostridium hathewayi WAL-18680.</title>
        <authorList>
            <consortium name="The Broad Institute Genome Sequencing Platform"/>
            <person name="Earl A."/>
            <person name="Ward D."/>
            <person name="Feldgarden M."/>
            <person name="Gevers D."/>
            <person name="Finegold S.M."/>
            <person name="Summanen P.H."/>
            <person name="Molitoris D.R."/>
            <person name="Song M."/>
            <person name="Daigneault M."/>
            <person name="Allen-Vercoe E."/>
            <person name="Young S.K."/>
            <person name="Zeng Q."/>
            <person name="Gargeya S."/>
            <person name="Fitzgerald M."/>
            <person name="Haas B."/>
            <person name="Abouelleil A."/>
            <person name="Alvarado L."/>
            <person name="Arachchi H.M."/>
            <person name="Berlin A."/>
            <person name="Brown A."/>
            <person name="Chapman S.B."/>
            <person name="Chen Z."/>
            <person name="Dunbar C."/>
            <person name="Freedman E."/>
            <person name="Gearin G."/>
            <person name="Gellesch M."/>
            <person name="Goldberg J."/>
            <person name="Griggs A."/>
            <person name="Gujja S."/>
            <person name="Heiman D."/>
            <person name="Howarth C."/>
            <person name="Larson L."/>
            <person name="Lui A."/>
            <person name="MacDonald P.J.P."/>
            <person name="Montmayeur A."/>
            <person name="Murphy C."/>
            <person name="Neiman D."/>
            <person name="Pearson M."/>
            <person name="Priest M."/>
            <person name="Roberts A."/>
            <person name="Saif S."/>
            <person name="Shea T."/>
            <person name="Shenoy N."/>
            <person name="Sisk P."/>
            <person name="Stolte C."/>
            <person name="Sykes S."/>
            <person name="Wortman J."/>
            <person name="Nusbaum C."/>
            <person name="Birren B."/>
        </authorList>
    </citation>
    <scope>NUCLEOTIDE SEQUENCE [LARGE SCALE GENOMIC DNA]</scope>
    <source>
        <strain evidence="2 3">WAL-18680</strain>
    </source>
</reference>
<dbReference type="Gene3D" id="3.20.20.150">
    <property type="entry name" value="Divalent-metal-dependent TIM barrel enzymes"/>
    <property type="match status" value="1"/>
</dbReference>
<dbReference type="PATRIC" id="fig|742737.3.peg.2494"/>
<dbReference type="InterPro" id="IPR036237">
    <property type="entry name" value="Xyl_isomerase-like_sf"/>
</dbReference>
<dbReference type="PANTHER" id="PTHR12110">
    <property type="entry name" value="HYDROXYPYRUVATE ISOMERASE"/>
    <property type="match status" value="1"/>
</dbReference>
<dbReference type="AlphaFoldDB" id="G5IG49"/>
<dbReference type="InterPro" id="IPR050312">
    <property type="entry name" value="IolE/XylAMocC-like"/>
</dbReference>
<dbReference type="RefSeq" id="WP_006780456.1">
    <property type="nucleotide sequence ID" value="NZ_CP040506.1"/>
</dbReference>
<gene>
    <name evidence="2" type="ORF">HMPREF9473_02477</name>
</gene>
<dbReference type="EMBL" id="ADLN01000055">
    <property type="protein sequence ID" value="EHI59511.1"/>
    <property type="molecule type" value="Genomic_DNA"/>
</dbReference>
<keyword evidence="3" id="KW-1185">Reference proteome</keyword>